<evidence type="ECO:0000313" key="1">
    <source>
        <dbReference type="EMBL" id="GFH28647.1"/>
    </source>
</evidence>
<protein>
    <submittedName>
        <fullName evidence="1">Uncharacterized protein</fullName>
    </submittedName>
</protein>
<accession>A0A6A0A990</accession>
<comment type="caution">
    <text evidence="1">The sequence shown here is derived from an EMBL/GenBank/DDBJ whole genome shotgun (WGS) entry which is preliminary data.</text>
</comment>
<proteinExistence type="predicted"/>
<dbReference type="Proteomes" id="UP000485058">
    <property type="component" value="Unassembled WGS sequence"/>
</dbReference>
<sequence length="235" mass="25282">MSVRGLGGSPAVVQRLTCSTHLHPCKEVTPGLTGLHCALAHWYALPRLPIHVHAAFLAMSQNGRLRVGQKRYFFTTVLRRCSICEGCNSALRKLGLRARIGAALHNSMSSRVRSIVAIVVLITPPMRHRGAHLRATGPKFRQARRTQGSQPLVITRAGTDPSPALYSSIIKPVPVQVPKPRTGPIVGQDLVELTKRFKRLQNGSDIRGIAMEGLCALAAAAATAPHPKGGSRQGP</sequence>
<organism evidence="1 2">
    <name type="scientific">Haematococcus lacustris</name>
    <name type="common">Green alga</name>
    <name type="synonym">Haematococcus pluvialis</name>
    <dbReference type="NCBI Taxonomy" id="44745"/>
    <lineage>
        <taxon>Eukaryota</taxon>
        <taxon>Viridiplantae</taxon>
        <taxon>Chlorophyta</taxon>
        <taxon>core chlorophytes</taxon>
        <taxon>Chlorophyceae</taxon>
        <taxon>CS clade</taxon>
        <taxon>Chlamydomonadales</taxon>
        <taxon>Haematococcaceae</taxon>
        <taxon>Haematococcus</taxon>
    </lineage>
</organism>
<keyword evidence="2" id="KW-1185">Reference proteome</keyword>
<dbReference type="EMBL" id="BLLF01003976">
    <property type="protein sequence ID" value="GFH28647.1"/>
    <property type="molecule type" value="Genomic_DNA"/>
</dbReference>
<name>A0A6A0A990_HAELA</name>
<reference evidence="1 2" key="1">
    <citation type="submission" date="2020-02" db="EMBL/GenBank/DDBJ databases">
        <title>Draft genome sequence of Haematococcus lacustris strain NIES-144.</title>
        <authorList>
            <person name="Morimoto D."/>
            <person name="Nakagawa S."/>
            <person name="Yoshida T."/>
            <person name="Sawayama S."/>
        </authorList>
    </citation>
    <scope>NUCLEOTIDE SEQUENCE [LARGE SCALE GENOMIC DNA]</scope>
    <source>
        <strain evidence="1 2">NIES-144</strain>
    </source>
</reference>
<evidence type="ECO:0000313" key="2">
    <source>
        <dbReference type="Proteomes" id="UP000485058"/>
    </source>
</evidence>
<gene>
    <name evidence="1" type="ORF">HaLaN_27177</name>
</gene>
<dbReference type="AlphaFoldDB" id="A0A6A0A990"/>